<proteinExistence type="inferred from homology"/>
<keyword evidence="3" id="KW-0723">Serine/threonine-protein kinase</keyword>
<dbReference type="EMBL" id="LXWW01000047">
    <property type="protein sequence ID" value="OAO17066.1"/>
    <property type="molecule type" value="Genomic_DNA"/>
</dbReference>
<evidence type="ECO:0000313" key="13">
    <source>
        <dbReference type="Proteomes" id="UP000078348"/>
    </source>
</evidence>
<gene>
    <name evidence="12" type="ORF">AV274_1223</name>
</gene>
<dbReference type="AlphaFoldDB" id="A0A196SLA9"/>
<comment type="catalytic activity">
    <reaction evidence="9">
        <text>L-seryl-[protein] + ATP = O-phospho-L-seryl-[protein] + ADP + H(+)</text>
        <dbReference type="Rhea" id="RHEA:17989"/>
        <dbReference type="Rhea" id="RHEA-COMP:9863"/>
        <dbReference type="Rhea" id="RHEA-COMP:11604"/>
        <dbReference type="ChEBI" id="CHEBI:15378"/>
        <dbReference type="ChEBI" id="CHEBI:29999"/>
        <dbReference type="ChEBI" id="CHEBI:30616"/>
        <dbReference type="ChEBI" id="CHEBI:83421"/>
        <dbReference type="ChEBI" id="CHEBI:456216"/>
        <dbReference type="EC" id="2.7.11.1"/>
    </reaction>
</comment>
<evidence type="ECO:0000256" key="7">
    <source>
        <dbReference type="ARBA" id="ARBA00022840"/>
    </source>
</evidence>
<dbReference type="PROSITE" id="PS50011">
    <property type="entry name" value="PROTEIN_KINASE_DOM"/>
    <property type="match status" value="1"/>
</dbReference>
<evidence type="ECO:0000313" key="12">
    <source>
        <dbReference type="EMBL" id="OAO17066.1"/>
    </source>
</evidence>
<dbReference type="PANTHER" id="PTHR48012:SF10">
    <property type="entry name" value="FI20177P1"/>
    <property type="match status" value="1"/>
</dbReference>
<protein>
    <recommendedName>
        <fullName evidence="2">non-specific serine/threonine protein kinase</fullName>
        <ecNumber evidence="2">2.7.11.1</ecNumber>
    </recommendedName>
</protein>
<dbReference type="InterPro" id="IPR011009">
    <property type="entry name" value="Kinase-like_dom_sf"/>
</dbReference>
<keyword evidence="6 12" id="KW-0418">Kinase</keyword>
<organism evidence="12 13">
    <name type="scientific">Blastocystis sp. subtype 1 (strain ATCC 50177 / NandII)</name>
    <dbReference type="NCBI Taxonomy" id="478820"/>
    <lineage>
        <taxon>Eukaryota</taxon>
        <taxon>Sar</taxon>
        <taxon>Stramenopiles</taxon>
        <taxon>Bigyra</taxon>
        <taxon>Opalozoa</taxon>
        <taxon>Opalinata</taxon>
        <taxon>Blastocystidae</taxon>
        <taxon>Blastocystis</taxon>
    </lineage>
</organism>
<dbReference type="OrthoDB" id="275301at2759"/>
<keyword evidence="7 10" id="KW-0067">ATP-binding</keyword>
<evidence type="ECO:0000256" key="4">
    <source>
        <dbReference type="ARBA" id="ARBA00022679"/>
    </source>
</evidence>
<dbReference type="SUPFAM" id="SSF52058">
    <property type="entry name" value="L domain-like"/>
    <property type="match status" value="1"/>
</dbReference>
<sequence>MTSIPNSRYQYEKEIGKGSFGIVYLALDSKYGNRVAVKKTRVYKEHKGLQNEVHILKQCDSDFIVRYYDTFCEQDFIYIVMEYCPYGSLASLLEKGIRFTEPELREITSYCLLGLDYLHSNNTIHRDIKPDNLFLSKDKEVKLGDVGLATKLSSSCSRRNTYCGTSWYIAPEVYYGRTELKSDVWSLGISLIELAEGKNPFEGFTPYAITHIVCSDALFPSLSSEKWSAAFVDFMNKCLVRDVSERWSVEQLMEHPFVKASVKQLIEKRLTVAVTERITCQRDWDRVESTVQSILLEDDPSVDTDLTVLDMGRFVNLVELKAGDSCCRRVTRVVIVGLKKLERIVVGGRSFRTLNYLIIDGKDPNRHFFLKDCEKLKEVKIGRGSFKDFSVCEIENLPSLESMDIGCVDLLSCVFCFANLELRNLPKLKALRFGGDAFQRCNRLALEDLPELTSIQMGERAFTFNAQEPHNELILRNLPKLTTLTSEGWSTCSFRFVHTITVESTALSVHEPQIFPPSLAFTCRGPFSTRTV</sequence>
<dbReference type="CDD" id="cd05122">
    <property type="entry name" value="PKc_STE"/>
    <property type="match status" value="1"/>
</dbReference>
<evidence type="ECO:0000256" key="8">
    <source>
        <dbReference type="ARBA" id="ARBA00047899"/>
    </source>
</evidence>
<feature type="binding site" evidence="10">
    <location>
        <position position="39"/>
    </location>
    <ligand>
        <name>ATP</name>
        <dbReference type="ChEBI" id="CHEBI:30616"/>
    </ligand>
</feature>
<dbReference type="SUPFAM" id="SSF56112">
    <property type="entry name" value="Protein kinase-like (PK-like)"/>
    <property type="match status" value="1"/>
</dbReference>
<evidence type="ECO:0000256" key="9">
    <source>
        <dbReference type="ARBA" id="ARBA00048679"/>
    </source>
</evidence>
<evidence type="ECO:0000256" key="3">
    <source>
        <dbReference type="ARBA" id="ARBA00022527"/>
    </source>
</evidence>
<comment type="catalytic activity">
    <reaction evidence="8">
        <text>L-threonyl-[protein] + ATP = O-phospho-L-threonyl-[protein] + ADP + H(+)</text>
        <dbReference type="Rhea" id="RHEA:46608"/>
        <dbReference type="Rhea" id="RHEA-COMP:11060"/>
        <dbReference type="Rhea" id="RHEA-COMP:11605"/>
        <dbReference type="ChEBI" id="CHEBI:15378"/>
        <dbReference type="ChEBI" id="CHEBI:30013"/>
        <dbReference type="ChEBI" id="CHEBI:30616"/>
        <dbReference type="ChEBI" id="CHEBI:61977"/>
        <dbReference type="ChEBI" id="CHEBI:456216"/>
        <dbReference type="EC" id="2.7.11.1"/>
    </reaction>
</comment>
<dbReference type="InterPro" id="IPR017441">
    <property type="entry name" value="Protein_kinase_ATP_BS"/>
</dbReference>
<dbReference type="Gene3D" id="1.10.510.10">
    <property type="entry name" value="Transferase(Phosphotransferase) domain 1"/>
    <property type="match status" value="1"/>
</dbReference>
<dbReference type="GO" id="GO:0005737">
    <property type="term" value="C:cytoplasm"/>
    <property type="evidence" value="ECO:0007669"/>
    <property type="project" value="TreeGrafter"/>
</dbReference>
<dbReference type="InterPro" id="IPR032675">
    <property type="entry name" value="LRR_dom_sf"/>
</dbReference>
<keyword evidence="4" id="KW-0808">Transferase</keyword>
<evidence type="ECO:0000256" key="10">
    <source>
        <dbReference type="PROSITE-ProRule" id="PRU10141"/>
    </source>
</evidence>
<dbReference type="Gene3D" id="3.80.10.10">
    <property type="entry name" value="Ribonuclease Inhibitor"/>
    <property type="match status" value="1"/>
</dbReference>
<name>A0A196SLA9_BLAHN</name>
<feature type="domain" description="Protein kinase" evidence="11">
    <location>
        <begin position="9"/>
        <end position="258"/>
    </location>
</feature>
<dbReference type="PROSITE" id="PS00107">
    <property type="entry name" value="PROTEIN_KINASE_ATP"/>
    <property type="match status" value="1"/>
</dbReference>
<comment type="caution">
    <text evidence="12">The sequence shown here is derived from an EMBL/GenBank/DDBJ whole genome shotgun (WGS) entry which is preliminary data.</text>
</comment>
<evidence type="ECO:0000256" key="1">
    <source>
        <dbReference type="ARBA" id="ARBA00008874"/>
    </source>
</evidence>
<comment type="similarity">
    <text evidence="1">Belongs to the protein kinase superfamily. STE Ser/Thr protein kinase family. STE20 subfamily.</text>
</comment>
<keyword evidence="13" id="KW-1185">Reference proteome</keyword>
<dbReference type="GO" id="GO:0005524">
    <property type="term" value="F:ATP binding"/>
    <property type="evidence" value="ECO:0007669"/>
    <property type="project" value="UniProtKB-UniRule"/>
</dbReference>
<dbReference type="SMART" id="SM00220">
    <property type="entry name" value="S_TKc"/>
    <property type="match status" value="1"/>
</dbReference>
<evidence type="ECO:0000259" key="11">
    <source>
        <dbReference type="PROSITE" id="PS50011"/>
    </source>
</evidence>
<accession>A0A196SLA9</accession>
<dbReference type="GO" id="GO:0004674">
    <property type="term" value="F:protein serine/threonine kinase activity"/>
    <property type="evidence" value="ECO:0007669"/>
    <property type="project" value="UniProtKB-KW"/>
</dbReference>
<dbReference type="PANTHER" id="PTHR48012">
    <property type="entry name" value="STERILE20-LIKE KINASE, ISOFORM B-RELATED"/>
    <property type="match status" value="1"/>
</dbReference>
<evidence type="ECO:0000256" key="2">
    <source>
        <dbReference type="ARBA" id="ARBA00012513"/>
    </source>
</evidence>
<dbReference type="EC" id="2.7.11.1" evidence="2"/>
<reference evidence="12 13" key="1">
    <citation type="submission" date="2016-05" db="EMBL/GenBank/DDBJ databases">
        <title>Nuclear genome of Blastocystis sp. subtype 1 NandII.</title>
        <authorList>
            <person name="Gentekaki E."/>
            <person name="Curtis B."/>
            <person name="Stairs C."/>
            <person name="Eme L."/>
            <person name="Herman E."/>
            <person name="Klimes V."/>
            <person name="Arias M.C."/>
            <person name="Elias M."/>
            <person name="Hilliou F."/>
            <person name="Klute M."/>
            <person name="Malik S.-B."/>
            <person name="Pightling A."/>
            <person name="Rachubinski R."/>
            <person name="Salas D."/>
            <person name="Schlacht A."/>
            <person name="Suga H."/>
            <person name="Archibald J."/>
            <person name="Ball S.G."/>
            <person name="Clark G."/>
            <person name="Dacks J."/>
            <person name="Van Der Giezen M."/>
            <person name="Tsaousis A."/>
            <person name="Roger A."/>
        </authorList>
    </citation>
    <scope>NUCLEOTIDE SEQUENCE [LARGE SCALE GENOMIC DNA]</scope>
    <source>
        <strain evidence="13">ATCC 50177 / NandII</strain>
    </source>
</reference>
<dbReference type="Pfam" id="PF00069">
    <property type="entry name" value="Pkinase"/>
    <property type="match status" value="1"/>
</dbReference>
<dbReference type="STRING" id="478820.A0A196SLA9"/>
<dbReference type="Proteomes" id="UP000078348">
    <property type="component" value="Unassembled WGS sequence"/>
</dbReference>
<evidence type="ECO:0000256" key="5">
    <source>
        <dbReference type="ARBA" id="ARBA00022741"/>
    </source>
</evidence>
<dbReference type="InterPro" id="IPR000719">
    <property type="entry name" value="Prot_kinase_dom"/>
</dbReference>
<dbReference type="InterPro" id="IPR050629">
    <property type="entry name" value="STE20/SPS1-PAK"/>
</dbReference>
<keyword evidence="5 10" id="KW-0547">Nucleotide-binding</keyword>
<evidence type="ECO:0000256" key="6">
    <source>
        <dbReference type="ARBA" id="ARBA00022777"/>
    </source>
</evidence>